<evidence type="ECO:0000313" key="4">
    <source>
        <dbReference type="Proteomes" id="UP000031928"/>
    </source>
</evidence>
<keyword evidence="1" id="KW-1133">Transmembrane helix</keyword>
<dbReference type="GO" id="GO:0008610">
    <property type="term" value="P:lipid biosynthetic process"/>
    <property type="evidence" value="ECO:0007669"/>
    <property type="project" value="UniProtKB-ARBA"/>
</dbReference>
<feature type="domain" description="Fatty acid desaturase" evidence="2">
    <location>
        <begin position="54"/>
        <end position="313"/>
    </location>
</feature>
<dbReference type="Pfam" id="PF00487">
    <property type="entry name" value="FA_desaturase"/>
    <property type="match status" value="1"/>
</dbReference>
<dbReference type="EMBL" id="CP007790">
    <property type="protein sequence ID" value="AJK69620.1"/>
    <property type="molecule type" value="Genomic_DNA"/>
</dbReference>
<dbReference type="RefSeq" id="WP_229676677.1">
    <property type="nucleotide sequence ID" value="NZ_CP007790.1"/>
</dbReference>
<organism evidence="3 4">
    <name type="scientific">Corynebacterium marinum DSM 44953</name>
    <dbReference type="NCBI Taxonomy" id="1224162"/>
    <lineage>
        <taxon>Bacteria</taxon>
        <taxon>Bacillati</taxon>
        <taxon>Actinomycetota</taxon>
        <taxon>Actinomycetes</taxon>
        <taxon>Mycobacteriales</taxon>
        <taxon>Corynebacteriaceae</taxon>
        <taxon>Corynebacterium</taxon>
    </lineage>
</organism>
<dbReference type="InterPro" id="IPR005804">
    <property type="entry name" value="FA_desaturase_dom"/>
</dbReference>
<name>A0A0B6TVI7_9CORY</name>
<sequence>MIATPYVESFLELAAKVTDAGLMRRRPGFYLTRILFWSLGMVITLVAVTLAGDGWYQLLFAVFLGIAMSQLGFLSHEAAHQEIFEGRRWNEWTSRVLAGLFIGLSYGWWVDKHSRHHANPNKERSDPDVASGVLALTPESADRRTGPGAKLARYQGWYFLPLLPFDGFSLHIATMRSLLGRSRVRFRWVEILLVGIRLLGIPLLLFLVLPFWLAVAFILVQTLVFGLLLGGAFAASHIGMPTVPHDVKLDFLRRQVYMSRNIRGNRLVHFFMGGLEYQIEHHLFPRTPRPNLPALQKMVREHCSALGIRYTETTLGAAYGVIISYLNQVGLKNRDPYTCPLVVQFRG</sequence>
<feature type="transmembrane region" description="Helical" evidence="1">
    <location>
        <begin position="191"/>
        <end position="209"/>
    </location>
</feature>
<dbReference type="Proteomes" id="UP000031928">
    <property type="component" value="Chromosome"/>
</dbReference>
<evidence type="ECO:0000259" key="2">
    <source>
        <dbReference type="Pfam" id="PF00487"/>
    </source>
</evidence>
<feature type="transmembrane region" description="Helical" evidence="1">
    <location>
        <begin position="34"/>
        <end position="52"/>
    </location>
</feature>
<evidence type="ECO:0000313" key="3">
    <source>
        <dbReference type="EMBL" id="AJK69620.1"/>
    </source>
</evidence>
<dbReference type="InterPro" id="IPR012171">
    <property type="entry name" value="Fatty_acid_desaturase"/>
</dbReference>
<evidence type="ECO:0000256" key="1">
    <source>
        <dbReference type="SAM" id="Phobius"/>
    </source>
</evidence>
<dbReference type="GO" id="GO:0016020">
    <property type="term" value="C:membrane"/>
    <property type="evidence" value="ECO:0007669"/>
    <property type="project" value="TreeGrafter"/>
</dbReference>
<feature type="transmembrane region" description="Helical" evidence="1">
    <location>
        <begin position="215"/>
        <end position="235"/>
    </location>
</feature>
<dbReference type="HOGENOM" id="CLU_016265_1_0_11"/>
<dbReference type="CDD" id="cd03506">
    <property type="entry name" value="Delta6-FADS-like"/>
    <property type="match status" value="1"/>
</dbReference>
<keyword evidence="1" id="KW-0472">Membrane</keyword>
<dbReference type="PANTHER" id="PTHR19353:SF19">
    <property type="entry name" value="DELTA(5) FATTY ACID DESATURASE C-RELATED"/>
    <property type="match status" value="1"/>
</dbReference>
<feature type="transmembrane region" description="Helical" evidence="1">
    <location>
        <begin position="157"/>
        <end position="179"/>
    </location>
</feature>
<dbReference type="AlphaFoldDB" id="A0A0B6TVI7"/>
<dbReference type="PANTHER" id="PTHR19353">
    <property type="entry name" value="FATTY ACID DESATURASE 2"/>
    <property type="match status" value="1"/>
</dbReference>
<gene>
    <name evidence="3" type="ORF">B840_10180</name>
</gene>
<dbReference type="STRING" id="1224162.B840_10180"/>
<accession>A0A0B6TVI7</accession>
<feature type="transmembrane region" description="Helical" evidence="1">
    <location>
        <begin position="92"/>
        <end position="110"/>
    </location>
</feature>
<dbReference type="GO" id="GO:0016717">
    <property type="term" value="F:oxidoreductase activity, acting on paired donors, with oxidation of a pair of donors resulting in the reduction of molecular oxygen to two molecules of water"/>
    <property type="evidence" value="ECO:0007669"/>
    <property type="project" value="TreeGrafter"/>
</dbReference>
<protein>
    <submittedName>
        <fullName evidence="3">Fatty acid desaturase</fullName>
    </submittedName>
</protein>
<proteinExistence type="predicted"/>
<dbReference type="KEGG" id="cmq:B840_10180"/>
<keyword evidence="4" id="KW-1185">Reference proteome</keyword>
<keyword evidence="1" id="KW-0812">Transmembrane</keyword>
<dbReference type="PIRSF" id="PIRSF015921">
    <property type="entry name" value="FA_sphinglp_des"/>
    <property type="match status" value="1"/>
</dbReference>
<reference evidence="3 4" key="1">
    <citation type="submission" date="2014-05" db="EMBL/GenBank/DDBJ databases">
        <title>Complete genome sequence of Corynebacterium marinum DSM 44953.</title>
        <authorList>
            <person name="Schaffert L."/>
            <person name="Albersmeier A."/>
            <person name="Kalinowski J."/>
            <person name="Ruckert C."/>
        </authorList>
    </citation>
    <scope>NUCLEOTIDE SEQUENCE [LARGE SCALE GENOMIC DNA]</scope>
    <source>
        <strain evidence="3 4">DSM 44953</strain>
    </source>
</reference>
<feature type="transmembrane region" description="Helical" evidence="1">
    <location>
        <begin position="58"/>
        <end position="80"/>
    </location>
</feature>